<dbReference type="Proteomes" id="UP000004994">
    <property type="component" value="Chromosome 2"/>
</dbReference>
<dbReference type="Gramene" id="Solyc02g005427.1.1">
    <property type="protein sequence ID" value="Solyc02g005427.1.1"/>
    <property type="gene ID" value="Solyc02g005427.1"/>
</dbReference>
<keyword evidence="3" id="KW-0063">Aspartyl esterase</keyword>
<name>A0A3Q7EWS4_SOLLC</name>
<dbReference type="AlphaFoldDB" id="A0A3Q7EWS4"/>
<dbReference type="SUPFAM" id="SSF51126">
    <property type="entry name" value="Pectin lyase-like"/>
    <property type="match status" value="1"/>
</dbReference>
<reference evidence="6" key="2">
    <citation type="submission" date="2019-01" db="UniProtKB">
        <authorList>
            <consortium name="EnsemblPlants"/>
        </authorList>
    </citation>
    <scope>IDENTIFICATION</scope>
    <source>
        <strain evidence="6">cv. Heinz 1706</strain>
    </source>
</reference>
<evidence type="ECO:0000256" key="3">
    <source>
        <dbReference type="ARBA" id="ARBA00023085"/>
    </source>
</evidence>
<dbReference type="Pfam" id="PF01095">
    <property type="entry name" value="Pectinesterase"/>
    <property type="match status" value="1"/>
</dbReference>
<comment type="catalytic activity">
    <reaction evidence="4">
        <text>[(1-&gt;4)-alpha-D-galacturonosyl methyl ester](n) + n H2O = [(1-&gt;4)-alpha-D-galacturonosyl](n) + n methanol + n H(+)</text>
        <dbReference type="Rhea" id="RHEA:22380"/>
        <dbReference type="Rhea" id="RHEA-COMP:14570"/>
        <dbReference type="Rhea" id="RHEA-COMP:14573"/>
        <dbReference type="ChEBI" id="CHEBI:15377"/>
        <dbReference type="ChEBI" id="CHEBI:15378"/>
        <dbReference type="ChEBI" id="CHEBI:17790"/>
        <dbReference type="ChEBI" id="CHEBI:140522"/>
        <dbReference type="ChEBI" id="CHEBI:140523"/>
        <dbReference type="EC" id="3.1.1.11"/>
    </reaction>
</comment>
<dbReference type="EnsemblPlants" id="Solyc02g005427.1.1">
    <property type="protein sequence ID" value="Solyc02g005427.1.1"/>
    <property type="gene ID" value="Solyc02g005427.1"/>
</dbReference>
<evidence type="ECO:0000256" key="1">
    <source>
        <dbReference type="ARBA" id="ARBA00005184"/>
    </source>
</evidence>
<evidence type="ECO:0000256" key="4">
    <source>
        <dbReference type="ARBA" id="ARBA00047928"/>
    </source>
</evidence>
<dbReference type="InParanoid" id="A0A3Q7EWS4"/>
<dbReference type="GO" id="GO:0042545">
    <property type="term" value="P:cell wall modification"/>
    <property type="evidence" value="ECO:0007669"/>
    <property type="project" value="InterPro"/>
</dbReference>
<dbReference type="InterPro" id="IPR012334">
    <property type="entry name" value="Pectin_lyas_fold"/>
</dbReference>
<comment type="pathway">
    <text evidence="1">Glycan metabolism; pectin degradation; 2-dehydro-3-deoxy-D-gluconate from pectin: step 1/5.</text>
</comment>
<proteinExistence type="predicted"/>
<evidence type="ECO:0000313" key="6">
    <source>
        <dbReference type="EnsemblPlants" id="Solyc02g005427.1.1"/>
    </source>
</evidence>
<feature type="domain" description="Pectinesterase catalytic" evidence="5">
    <location>
        <begin position="11"/>
        <end position="63"/>
    </location>
</feature>
<keyword evidence="2" id="KW-0378">Hydrolase</keyword>
<dbReference type="GO" id="GO:0045490">
    <property type="term" value="P:pectin catabolic process"/>
    <property type="evidence" value="ECO:0007669"/>
    <property type="project" value="UniProtKB-UniPathway"/>
</dbReference>
<sequence length="68" mass="7926">MDIVSLGLYNIGECWINITKLWRIYNSSSKTHSGRAWRAYARVLFYKTSLSKIIVPSGWDAWSYKGHE</sequence>
<keyword evidence="7" id="KW-1185">Reference proteome</keyword>
<dbReference type="GO" id="GO:0030599">
    <property type="term" value="F:pectinesterase activity"/>
    <property type="evidence" value="ECO:0007669"/>
    <property type="project" value="UniProtKB-EC"/>
</dbReference>
<dbReference type="InterPro" id="IPR011050">
    <property type="entry name" value="Pectin_lyase_fold/virulence"/>
</dbReference>
<accession>A0A3Q7EWS4</accession>
<evidence type="ECO:0000256" key="2">
    <source>
        <dbReference type="ARBA" id="ARBA00022801"/>
    </source>
</evidence>
<evidence type="ECO:0000259" key="5">
    <source>
        <dbReference type="Pfam" id="PF01095"/>
    </source>
</evidence>
<protein>
    <recommendedName>
        <fullName evidence="5">Pectinesterase catalytic domain-containing protein</fullName>
    </recommendedName>
</protein>
<reference evidence="6" key="1">
    <citation type="journal article" date="2012" name="Nature">
        <title>The tomato genome sequence provides insights into fleshy fruit evolution.</title>
        <authorList>
            <consortium name="Tomato Genome Consortium"/>
        </authorList>
    </citation>
    <scope>NUCLEOTIDE SEQUENCE [LARGE SCALE GENOMIC DNA]</scope>
    <source>
        <strain evidence="6">cv. Heinz 1706</strain>
    </source>
</reference>
<evidence type="ECO:0000313" key="7">
    <source>
        <dbReference type="Proteomes" id="UP000004994"/>
    </source>
</evidence>
<dbReference type="Gene3D" id="2.160.20.10">
    <property type="entry name" value="Single-stranded right-handed beta-helix, Pectin lyase-like"/>
    <property type="match status" value="1"/>
</dbReference>
<dbReference type="InterPro" id="IPR000070">
    <property type="entry name" value="Pectinesterase_cat"/>
</dbReference>
<dbReference type="UniPathway" id="UPA00545">
    <property type="reaction ID" value="UER00823"/>
</dbReference>
<organism evidence="6">
    <name type="scientific">Solanum lycopersicum</name>
    <name type="common">Tomato</name>
    <name type="synonym">Lycopersicon esculentum</name>
    <dbReference type="NCBI Taxonomy" id="4081"/>
    <lineage>
        <taxon>Eukaryota</taxon>
        <taxon>Viridiplantae</taxon>
        <taxon>Streptophyta</taxon>
        <taxon>Embryophyta</taxon>
        <taxon>Tracheophyta</taxon>
        <taxon>Spermatophyta</taxon>
        <taxon>Magnoliopsida</taxon>
        <taxon>eudicotyledons</taxon>
        <taxon>Gunneridae</taxon>
        <taxon>Pentapetalae</taxon>
        <taxon>asterids</taxon>
        <taxon>lamiids</taxon>
        <taxon>Solanales</taxon>
        <taxon>Solanaceae</taxon>
        <taxon>Solanoideae</taxon>
        <taxon>Solaneae</taxon>
        <taxon>Solanum</taxon>
        <taxon>Solanum subgen. Lycopersicon</taxon>
    </lineage>
</organism>